<evidence type="ECO:0000313" key="1">
    <source>
        <dbReference type="EMBL" id="PRP89176.1"/>
    </source>
</evidence>
<organism evidence="1 2">
    <name type="scientific">Planoprotostelium fungivorum</name>
    <dbReference type="NCBI Taxonomy" id="1890364"/>
    <lineage>
        <taxon>Eukaryota</taxon>
        <taxon>Amoebozoa</taxon>
        <taxon>Evosea</taxon>
        <taxon>Variosea</taxon>
        <taxon>Cavosteliida</taxon>
        <taxon>Cavosteliaceae</taxon>
        <taxon>Planoprotostelium</taxon>
    </lineage>
</organism>
<dbReference type="EMBL" id="MDYQ01000005">
    <property type="protein sequence ID" value="PRP89176.1"/>
    <property type="molecule type" value="Genomic_DNA"/>
</dbReference>
<accession>A0A2P6NYZ4</accession>
<keyword evidence="2" id="KW-1185">Reference proteome</keyword>
<dbReference type="AlphaFoldDB" id="A0A2P6NYZ4"/>
<gene>
    <name evidence="1" type="ORF">PROFUN_01896</name>
</gene>
<reference evidence="1 2" key="1">
    <citation type="journal article" date="2018" name="Genome Biol. Evol.">
        <title>Multiple Roots of Fruiting Body Formation in Amoebozoa.</title>
        <authorList>
            <person name="Hillmann F."/>
            <person name="Forbes G."/>
            <person name="Novohradska S."/>
            <person name="Ferling I."/>
            <person name="Riege K."/>
            <person name="Groth M."/>
            <person name="Westermann M."/>
            <person name="Marz M."/>
            <person name="Spaller T."/>
            <person name="Winckler T."/>
            <person name="Schaap P."/>
            <person name="Glockner G."/>
        </authorList>
    </citation>
    <scope>NUCLEOTIDE SEQUENCE [LARGE SCALE GENOMIC DNA]</scope>
    <source>
        <strain evidence="1 2">Jena</strain>
    </source>
</reference>
<comment type="caution">
    <text evidence="1">The sequence shown here is derived from an EMBL/GenBank/DDBJ whole genome shotgun (WGS) entry which is preliminary data.</text>
</comment>
<name>A0A2P6NYZ4_9EUKA</name>
<dbReference type="Proteomes" id="UP000241769">
    <property type="component" value="Unassembled WGS sequence"/>
</dbReference>
<proteinExistence type="predicted"/>
<sequence length="178" mass="20266">MSNTCQEQSKTTKRRLTQNETLKLLDTVRPQLMMGLSQTFKKMRRDNTRMTAQYLRTRQAGFPLEVRPPQSRMVYRPIYIVPAPVYSIPIGTPSQEARVSIQNLLTSWKSSWRDESCKIRPMKVEPSGFNQAPSAGKTSVTQISTSSHCLSSNCDPVIWGNLTRSSWVDFSVRSQMCS</sequence>
<protein>
    <submittedName>
        <fullName evidence="1">Uncharacterized protein</fullName>
    </submittedName>
</protein>
<dbReference type="InParanoid" id="A0A2P6NYZ4"/>
<evidence type="ECO:0000313" key="2">
    <source>
        <dbReference type="Proteomes" id="UP000241769"/>
    </source>
</evidence>